<dbReference type="STRING" id="997296.PB1_10117"/>
<evidence type="ECO:0000313" key="1">
    <source>
        <dbReference type="EMBL" id="EIJ80706.1"/>
    </source>
</evidence>
<proteinExistence type="predicted"/>
<comment type="caution">
    <text evidence="1">The sequence shown here is derived from an EMBL/GenBank/DDBJ whole genome shotgun (WGS) entry which is preliminary data.</text>
</comment>
<dbReference type="Pfam" id="PF26344">
    <property type="entry name" value="YuzC"/>
    <property type="match status" value="1"/>
</dbReference>
<reference evidence="1 2" key="1">
    <citation type="journal article" date="2012" name="Appl. Environ. Microbiol.">
        <title>Genome Sequence of Thermotolerant Bacillus methanolicus: Features and Regulation Related to Methylotrophy and Production of L-Lysine and L-Glutamate from Methanol.</title>
        <authorList>
            <person name="Heggeset T.M."/>
            <person name="Krog A."/>
            <person name="Balzer S."/>
            <person name="Wentzel A."/>
            <person name="Ellingsen T.E."/>
            <person name="Brautaset T."/>
        </authorList>
    </citation>
    <scope>NUCLEOTIDE SEQUENCE [LARGE SCALE GENOMIC DNA]</scope>
    <source>
        <strain evidence="1 2">PB1</strain>
    </source>
</reference>
<dbReference type="AlphaFoldDB" id="I3E2I5"/>
<organism evidence="1 2">
    <name type="scientific">Bacillus methanolicus PB1</name>
    <dbReference type="NCBI Taxonomy" id="997296"/>
    <lineage>
        <taxon>Bacteria</taxon>
        <taxon>Bacillati</taxon>
        <taxon>Bacillota</taxon>
        <taxon>Bacilli</taxon>
        <taxon>Bacillales</taxon>
        <taxon>Bacillaceae</taxon>
        <taxon>Bacillus</taxon>
    </lineage>
</organism>
<dbReference type="RefSeq" id="WP_003352203.1">
    <property type="nucleotide sequence ID" value="NZ_AFEU01000002.1"/>
</dbReference>
<dbReference type="InterPro" id="IPR058870">
    <property type="entry name" value="YuzC"/>
</dbReference>
<protein>
    <submittedName>
        <fullName evidence="1">Uncharacterized protein</fullName>
    </submittedName>
</protein>
<dbReference type="Proteomes" id="UP000010523">
    <property type="component" value="Unassembled WGS sequence"/>
</dbReference>
<accession>I3E2I5</accession>
<gene>
    <name evidence="1" type="ORF">PB1_10117</name>
</gene>
<dbReference type="EMBL" id="AFEU01000002">
    <property type="protein sequence ID" value="EIJ80706.1"/>
    <property type="molecule type" value="Genomic_DNA"/>
</dbReference>
<name>I3E2I5_BACMT</name>
<evidence type="ECO:0000313" key="2">
    <source>
        <dbReference type="Proteomes" id="UP000010523"/>
    </source>
</evidence>
<sequence length="135" mass="15847">MYPYDNKKNFHSNFHFNPYVFPYNQYPANYDRFYPYRTNPPVDPKLLMDSAKQMKFIMSDALRVVDKISNSKKFSYDLMNAAQESKTEVVKSLIQSTGVNGMPSFKFNPDGLHLLFEGKVDNVDCCHLILQLRWM</sequence>
<keyword evidence="2" id="KW-1185">Reference proteome</keyword>
<dbReference type="eggNOG" id="ENOG5032Y01">
    <property type="taxonomic scope" value="Bacteria"/>
</dbReference>
<dbReference type="PATRIC" id="fig|997296.3.peg.2145"/>